<proteinExistence type="predicted"/>
<evidence type="ECO:0000313" key="4">
    <source>
        <dbReference type="EMBL" id="CAA7022060.1"/>
    </source>
</evidence>
<organism evidence="4 5">
    <name type="scientific">Microthlaspi erraticum</name>
    <dbReference type="NCBI Taxonomy" id="1685480"/>
    <lineage>
        <taxon>Eukaryota</taxon>
        <taxon>Viridiplantae</taxon>
        <taxon>Streptophyta</taxon>
        <taxon>Embryophyta</taxon>
        <taxon>Tracheophyta</taxon>
        <taxon>Spermatophyta</taxon>
        <taxon>Magnoliopsida</taxon>
        <taxon>eudicotyledons</taxon>
        <taxon>Gunneridae</taxon>
        <taxon>Pentapetalae</taxon>
        <taxon>rosids</taxon>
        <taxon>malvids</taxon>
        <taxon>Brassicales</taxon>
        <taxon>Brassicaceae</taxon>
        <taxon>Coluteocarpeae</taxon>
        <taxon>Microthlaspi</taxon>
    </lineage>
</organism>
<name>A0A6D2I9R0_9BRAS</name>
<evidence type="ECO:0000313" key="5">
    <source>
        <dbReference type="Proteomes" id="UP000467841"/>
    </source>
</evidence>
<accession>A0A6D2I9R0</accession>
<feature type="domain" description="DC1" evidence="2">
    <location>
        <begin position="342"/>
        <end position="387"/>
    </location>
</feature>
<keyword evidence="5" id="KW-1185">Reference proteome</keyword>
<dbReference type="Pfam" id="PF03107">
    <property type="entry name" value="C1_2"/>
    <property type="match status" value="7"/>
</dbReference>
<feature type="domain" description="DC1" evidence="2">
    <location>
        <begin position="599"/>
        <end position="648"/>
    </location>
</feature>
<dbReference type="InterPro" id="IPR046349">
    <property type="entry name" value="C1-like_sf"/>
</dbReference>
<dbReference type="PANTHER" id="PTHR32410:SF153">
    <property type="entry name" value="CHP-RICH ZINC FINGER PROTEIN-LIKE-RELATED"/>
    <property type="match status" value="1"/>
</dbReference>
<evidence type="ECO:0008006" key="6">
    <source>
        <dbReference type="Google" id="ProtNLM"/>
    </source>
</evidence>
<sequence length="824" mass="93237">MDSETELLSLITQITFLGRSTDSYTVRVLELVSLMTQIIPLVKSMDFDSLPKPESEIISLIKETISLFSAVSETEPESELVSLVTQITSLGSSNDSDEKLMFLVNQISSLKPEPEITSRVYQIMSIVNSANMSLESKLLSLITQLVSLFSRDANTEQESEAASLCKQINTLVGSVDLESLPKPESEAISLIKQIISVSSSVSDTEPEYELISVFHEALASTVDLHSKPEAEAELVALIERVFSLEPKPELVSLITQILPLVNSADKQFISLCPQVEVKLEHGRFRVTGKVQQRSSKKGECYRRTMDFYRIVTGETFALFRCPTCNGEDHEEYDKAPLEVIHFLHPKHSLELVLSSGEIARKCYCCEEYLAEVFYYCPACDYAMNIACFEKDTPLSIDNTKWHEHSLTLFPRLASLACNVCALTHSSCPFYICPPCEFVIHQRCISLPRVIKMSRHLHRISFTPSFDQGDWSCGVCRKDIDTEYGGYSCTKNGCSYAAHSRCATQSNVWDGVELEGVPEDIDEEEVEPFVRISNGIIQHFSHKHHHLRLDENTDIDYKGIKECQACIKPIDDGRIYLCMKCDFILHEACANLSRKIHHPIHAHPITLVTDNSNVMDTRVSSCSACPWLCTGFFYSCTKIGCHFKLHVQCGTISEPLVHESHTHPLFLTSKPGERRRCSVCKDTGDAYAETFNCIEECDFALCFKCATLPHKVRYKHDKHMLSLSYGKEISMGTYWCEVCERKLNPKERFYMCDEYCRVTIHIECLLGVEFYMKVGSSLIHLGRKFDVLRNNTMSRPICVVCKKRCPQNVSFHRLGSVTCSLYCVQ</sequence>
<dbReference type="AlphaFoldDB" id="A0A6D2I9R0"/>
<feature type="domain" description="DC1-like C-terminal" evidence="3">
    <location>
        <begin position="784"/>
        <end position="823"/>
    </location>
</feature>
<protein>
    <recommendedName>
        <fullName evidence="6">Phorbol-ester/DAG-type domain-containing protein</fullName>
    </recommendedName>
</protein>
<evidence type="ECO:0000259" key="3">
    <source>
        <dbReference type="Pfam" id="PF22926"/>
    </source>
</evidence>
<evidence type="ECO:0000259" key="2">
    <source>
        <dbReference type="Pfam" id="PF03107"/>
    </source>
</evidence>
<keyword evidence="1" id="KW-0677">Repeat</keyword>
<reference evidence="4" key="1">
    <citation type="submission" date="2020-01" db="EMBL/GenBank/DDBJ databases">
        <authorList>
            <person name="Mishra B."/>
        </authorList>
    </citation>
    <scope>NUCLEOTIDE SEQUENCE [LARGE SCALE GENOMIC DNA]</scope>
</reference>
<dbReference type="InterPro" id="IPR053192">
    <property type="entry name" value="Vacuole_Formation_Reg"/>
</dbReference>
<dbReference type="PANTHER" id="PTHR32410">
    <property type="entry name" value="CYSTEINE/HISTIDINE-RICH C1 DOMAIN FAMILY PROTEIN"/>
    <property type="match status" value="1"/>
</dbReference>
<feature type="domain" description="DC1" evidence="2">
    <location>
        <begin position="539"/>
        <end position="589"/>
    </location>
</feature>
<dbReference type="InterPro" id="IPR054483">
    <property type="entry name" value="DC1-like_CT"/>
</dbReference>
<dbReference type="OrthoDB" id="1057348at2759"/>
<comment type="caution">
    <text evidence="4">The sequence shown here is derived from an EMBL/GenBank/DDBJ whole genome shotgun (WGS) entry which is preliminary data.</text>
</comment>
<gene>
    <name evidence="4" type="ORF">MERR_LOCUS9295</name>
</gene>
<evidence type="ECO:0000256" key="1">
    <source>
        <dbReference type="ARBA" id="ARBA00022737"/>
    </source>
</evidence>
<feature type="domain" description="DC1" evidence="2">
    <location>
        <begin position="454"/>
        <end position="502"/>
    </location>
</feature>
<feature type="domain" description="DC1" evidence="2">
    <location>
        <begin position="659"/>
        <end position="705"/>
    </location>
</feature>
<dbReference type="Proteomes" id="UP000467841">
    <property type="component" value="Unassembled WGS sequence"/>
</dbReference>
<dbReference type="EMBL" id="CACVBM020000666">
    <property type="protein sequence ID" value="CAA7022060.1"/>
    <property type="molecule type" value="Genomic_DNA"/>
</dbReference>
<dbReference type="InterPro" id="IPR004146">
    <property type="entry name" value="DC1"/>
</dbReference>
<dbReference type="SUPFAM" id="SSF57889">
    <property type="entry name" value="Cysteine-rich domain"/>
    <property type="match status" value="5"/>
</dbReference>
<feature type="domain" description="DC1" evidence="2">
    <location>
        <begin position="714"/>
        <end position="763"/>
    </location>
</feature>
<feature type="domain" description="DC1" evidence="2">
    <location>
        <begin position="400"/>
        <end position="444"/>
    </location>
</feature>
<dbReference type="Pfam" id="PF22926">
    <property type="entry name" value="C1-like_CT"/>
    <property type="match status" value="1"/>
</dbReference>